<name>A0A1E1K5S2_9HELO</name>
<keyword evidence="3" id="KW-1185">Reference proteome</keyword>
<protein>
    <submittedName>
        <fullName evidence="2">Uncharacterized protein</fullName>
    </submittedName>
</protein>
<evidence type="ECO:0000313" key="3">
    <source>
        <dbReference type="Proteomes" id="UP000178129"/>
    </source>
</evidence>
<dbReference type="AlphaFoldDB" id="A0A1E1K5S2"/>
<dbReference type="EMBL" id="FJUW01000007">
    <property type="protein sequence ID" value="CZS93439.1"/>
    <property type="molecule type" value="Genomic_DNA"/>
</dbReference>
<dbReference type="InParanoid" id="A0A1E1K5S2"/>
<proteinExistence type="predicted"/>
<keyword evidence="1" id="KW-0732">Signal</keyword>
<accession>A0A1E1K5S2</accession>
<gene>
    <name evidence="2" type="ORF">RCO7_07707</name>
</gene>
<evidence type="ECO:0000313" key="2">
    <source>
        <dbReference type="EMBL" id="CZS93439.1"/>
    </source>
</evidence>
<sequence>MKASTVIAILSASAPGVLAVTRYDDNFVPKLDPSLLNTPAYARFQDKTVVTLVADHYDNEKRDVEPDPNRPVTLQDGLVFVLQCTQAGFRKPSCVSFGAKPGACVSYFDFQSGNDTSVSDTFNNRVLSISTNTGGACQFYKYLFCDNKGDDRGLTVDYNYDISVAPADDPRVPEYVGNITSYRFLDCDVKGDDRGVTISYNYNLVESSVAGQDDYSGDYASNITSYRC</sequence>
<feature type="signal peptide" evidence="1">
    <location>
        <begin position="1"/>
        <end position="19"/>
    </location>
</feature>
<reference evidence="3" key="1">
    <citation type="submission" date="2016-03" db="EMBL/GenBank/DDBJ databases">
        <authorList>
            <person name="Ploux O."/>
        </authorList>
    </citation>
    <scope>NUCLEOTIDE SEQUENCE [LARGE SCALE GENOMIC DNA]</scope>
    <source>
        <strain evidence="3">UK7</strain>
    </source>
</reference>
<feature type="chain" id="PRO_5009445595" evidence="1">
    <location>
        <begin position="20"/>
        <end position="228"/>
    </location>
</feature>
<comment type="caution">
    <text evidence="2">The sequence shown here is derived from an EMBL/GenBank/DDBJ whole genome shotgun (WGS) entry which is preliminary data.</text>
</comment>
<organism evidence="2 3">
    <name type="scientific">Rhynchosporium graminicola</name>
    <dbReference type="NCBI Taxonomy" id="2792576"/>
    <lineage>
        <taxon>Eukaryota</taxon>
        <taxon>Fungi</taxon>
        <taxon>Dikarya</taxon>
        <taxon>Ascomycota</taxon>
        <taxon>Pezizomycotina</taxon>
        <taxon>Leotiomycetes</taxon>
        <taxon>Helotiales</taxon>
        <taxon>Ploettnerulaceae</taxon>
        <taxon>Rhynchosporium</taxon>
    </lineage>
</organism>
<evidence type="ECO:0000256" key="1">
    <source>
        <dbReference type="SAM" id="SignalP"/>
    </source>
</evidence>
<dbReference type="Proteomes" id="UP000178129">
    <property type="component" value="Unassembled WGS sequence"/>
</dbReference>